<evidence type="ECO:0000256" key="5">
    <source>
        <dbReference type="ARBA" id="ARBA00023136"/>
    </source>
</evidence>
<dbReference type="AlphaFoldDB" id="A0A165G1E4"/>
<dbReference type="OrthoDB" id="7216522at2"/>
<dbReference type="SUPFAM" id="SSF103481">
    <property type="entry name" value="Multidrug resistance efflux transporter EmrE"/>
    <property type="match status" value="2"/>
</dbReference>
<feature type="transmembrane region" description="Helical" evidence="6">
    <location>
        <begin position="261"/>
        <end position="282"/>
    </location>
</feature>
<feature type="transmembrane region" description="Helical" evidence="6">
    <location>
        <begin position="233"/>
        <end position="254"/>
    </location>
</feature>
<proteinExistence type="predicted"/>
<evidence type="ECO:0000256" key="1">
    <source>
        <dbReference type="ARBA" id="ARBA00004651"/>
    </source>
</evidence>
<dbReference type="InterPro" id="IPR000620">
    <property type="entry name" value="EamA_dom"/>
</dbReference>
<keyword evidence="2" id="KW-1003">Cell membrane</keyword>
<name>A0A165G1E4_9NEIS</name>
<dbReference type="InterPro" id="IPR051258">
    <property type="entry name" value="Diverse_Substrate_Transporter"/>
</dbReference>
<dbReference type="PANTHER" id="PTHR42920:SF11">
    <property type="entry name" value="INNER MEMBRANE PROTEIN YTFF"/>
    <property type="match status" value="1"/>
</dbReference>
<keyword evidence="3 6" id="KW-0812">Transmembrane</keyword>
<accession>A0A165G1E4</accession>
<dbReference type="STRING" id="1452487.AVW16_05795"/>
<evidence type="ECO:0000256" key="3">
    <source>
        <dbReference type="ARBA" id="ARBA00022692"/>
    </source>
</evidence>
<feature type="transmembrane region" description="Helical" evidence="6">
    <location>
        <begin position="92"/>
        <end position="111"/>
    </location>
</feature>
<comment type="caution">
    <text evidence="8">The sequence shown here is derived from an EMBL/GenBank/DDBJ whole genome shotgun (WGS) entry which is preliminary data.</text>
</comment>
<dbReference type="InterPro" id="IPR037185">
    <property type="entry name" value="EmrE-like"/>
</dbReference>
<feature type="transmembrane region" description="Helical" evidence="6">
    <location>
        <begin position="288"/>
        <end position="308"/>
    </location>
</feature>
<keyword evidence="5 6" id="KW-0472">Membrane</keyword>
<evidence type="ECO:0000256" key="4">
    <source>
        <dbReference type="ARBA" id="ARBA00022989"/>
    </source>
</evidence>
<evidence type="ECO:0000313" key="8">
    <source>
        <dbReference type="EMBL" id="KZE34832.1"/>
    </source>
</evidence>
<organism evidence="8 9">
    <name type="scientific">Crenobacter luteus</name>
    <dbReference type="NCBI Taxonomy" id="1452487"/>
    <lineage>
        <taxon>Bacteria</taxon>
        <taxon>Pseudomonadati</taxon>
        <taxon>Pseudomonadota</taxon>
        <taxon>Betaproteobacteria</taxon>
        <taxon>Neisseriales</taxon>
        <taxon>Neisseriaceae</taxon>
        <taxon>Crenobacter</taxon>
    </lineage>
</organism>
<evidence type="ECO:0000259" key="7">
    <source>
        <dbReference type="Pfam" id="PF00892"/>
    </source>
</evidence>
<reference evidence="9" key="1">
    <citation type="submission" date="2016-01" db="EMBL/GenBank/DDBJ databases">
        <title>Draft genome of Chromobacterium sp. F49.</title>
        <authorList>
            <person name="Hong K.W."/>
        </authorList>
    </citation>
    <scope>NUCLEOTIDE SEQUENCE [LARGE SCALE GENOMIC DNA]</scope>
    <source>
        <strain evidence="9">CN10</strain>
    </source>
</reference>
<feature type="transmembrane region" description="Helical" evidence="6">
    <location>
        <begin position="67"/>
        <end position="86"/>
    </location>
</feature>
<keyword evidence="4 6" id="KW-1133">Transmembrane helix</keyword>
<dbReference type="PANTHER" id="PTHR42920">
    <property type="entry name" value="OS03G0707200 PROTEIN-RELATED"/>
    <property type="match status" value="1"/>
</dbReference>
<keyword evidence="9" id="KW-1185">Reference proteome</keyword>
<dbReference type="Pfam" id="PF00892">
    <property type="entry name" value="EamA"/>
    <property type="match status" value="1"/>
</dbReference>
<dbReference type="GO" id="GO:0005886">
    <property type="term" value="C:plasma membrane"/>
    <property type="evidence" value="ECO:0007669"/>
    <property type="project" value="UniProtKB-SubCell"/>
</dbReference>
<dbReference type="EMBL" id="LQQU01000005">
    <property type="protein sequence ID" value="KZE34832.1"/>
    <property type="molecule type" value="Genomic_DNA"/>
</dbReference>
<evidence type="ECO:0000313" key="9">
    <source>
        <dbReference type="Proteomes" id="UP000076625"/>
    </source>
</evidence>
<dbReference type="RefSeq" id="WP_066609920.1">
    <property type="nucleotide sequence ID" value="NZ_LQQU01000005.1"/>
</dbReference>
<feature type="transmembrane region" description="Helical" evidence="6">
    <location>
        <begin position="123"/>
        <end position="146"/>
    </location>
</feature>
<feature type="transmembrane region" description="Helical" evidence="6">
    <location>
        <begin position="5"/>
        <end position="25"/>
    </location>
</feature>
<comment type="subcellular location">
    <subcellularLocation>
        <location evidence="1">Cell membrane</location>
        <topology evidence="1">Multi-pass membrane protein</topology>
    </subcellularLocation>
</comment>
<sequence length="322" mass="34435">MGMGIVYALAAGLMWGLVFVGPLLLPGYPAALQSVGRYLAFGLIALPFAWFDRAALRQLSRADWLEALRLALVGNLIYYLCLASAIQRTGAPLPTMIIGTLPVVIAVSANLRNARRDGRLPWARLAPSLLLIAAGIACVNQVELAALRHDPDADLTRYAGGVMLALLAVACWTWYPLRNADWLRAHPDRSPRSWATAQGVATLPLALIGYALLWGGMEAAGSGFAMPFGPHPMAFVGLMAVLGLCASWLGTLCWNEASQRLPTALAGQLIVFETLAALAYAFLLRGEWPRPLTLAGIALLIAGVLWAVRVRPEPVVATEHGA</sequence>
<feature type="transmembrane region" description="Helical" evidence="6">
    <location>
        <begin position="158"/>
        <end position="175"/>
    </location>
</feature>
<feature type="transmembrane region" description="Helical" evidence="6">
    <location>
        <begin position="195"/>
        <end position="213"/>
    </location>
</feature>
<gene>
    <name evidence="8" type="ORF">AVW16_05795</name>
</gene>
<evidence type="ECO:0000256" key="6">
    <source>
        <dbReference type="SAM" id="Phobius"/>
    </source>
</evidence>
<evidence type="ECO:0000256" key="2">
    <source>
        <dbReference type="ARBA" id="ARBA00022475"/>
    </source>
</evidence>
<feature type="domain" description="EamA" evidence="7">
    <location>
        <begin position="3"/>
        <end position="111"/>
    </location>
</feature>
<protein>
    <recommendedName>
        <fullName evidence="7">EamA domain-containing protein</fullName>
    </recommendedName>
</protein>
<feature type="transmembrane region" description="Helical" evidence="6">
    <location>
        <begin position="37"/>
        <end position="55"/>
    </location>
</feature>
<dbReference type="Proteomes" id="UP000076625">
    <property type="component" value="Unassembled WGS sequence"/>
</dbReference>